<dbReference type="AlphaFoldDB" id="S2KNB9"/>
<gene>
    <name evidence="1" type="ORF">L861_18965</name>
</gene>
<evidence type="ECO:0000313" key="1">
    <source>
        <dbReference type="EMBL" id="EPC03617.1"/>
    </source>
</evidence>
<dbReference type="Proteomes" id="UP000014463">
    <property type="component" value="Unassembled WGS sequence"/>
</dbReference>
<dbReference type="STRING" id="1121939.L861_18965"/>
<comment type="caution">
    <text evidence="1">The sequence shown here is derived from an EMBL/GenBank/DDBJ whole genome shotgun (WGS) entry which is preliminary data.</text>
</comment>
<dbReference type="EMBL" id="ASTJ01000012">
    <property type="protein sequence ID" value="EPC03617.1"/>
    <property type="molecule type" value="Genomic_DNA"/>
</dbReference>
<proteinExistence type="predicted"/>
<accession>S2KNB9</accession>
<reference evidence="1 2" key="1">
    <citation type="journal article" date="2013" name="Genome Announc.">
        <title>Draft genome sequence of the moderately halophilic gammaproteobacterium Halomonas anticariensis FP35.</title>
        <authorList>
            <person name="Tahrioui A."/>
            <person name="Quesada E."/>
            <person name="Llamas I."/>
        </authorList>
    </citation>
    <scope>NUCLEOTIDE SEQUENCE [LARGE SCALE GENOMIC DNA]</scope>
    <source>
        <strain evidence="2">DSM 16096 / CECT 5854 / LMG 22089 / FP35</strain>
    </source>
</reference>
<protein>
    <submittedName>
        <fullName evidence="1">Uncharacterized protein</fullName>
    </submittedName>
</protein>
<name>S2KNB9_LITA3</name>
<organism evidence="1 2">
    <name type="scientific">Litchfieldella anticariensis (strain DSM 16096 / CECT 5854 / CIP 108499 / LMG 22089 / FP35)</name>
    <name type="common">Halomonas anticariensis</name>
    <dbReference type="NCBI Taxonomy" id="1121939"/>
    <lineage>
        <taxon>Bacteria</taxon>
        <taxon>Pseudomonadati</taxon>
        <taxon>Pseudomonadota</taxon>
        <taxon>Gammaproteobacteria</taxon>
        <taxon>Oceanospirillales</taxon>
        <taxon>Halomonadaceae</taxon>
        <taxon>Litchfieldella</taxon>
    </lineage>
</organism>
<evidence type="ECO:0000313" key="2">
    <source>
        <dbReference type="Proteomes" id="UP000014463"/>
    </source>
</evidence>
<sequence length="35" mass="3882">MLFAMFRTGAKLADAQEAHHQGMARCFREGDLQSG</sequence>
<keyword evidence="2" id="KW-1185">Reference proteome</keyword>